<dbReference type="OrthoDB" id="10252328at2759"/>
<dbReference type="Gene3D" id="1.25.40.20">
    <property type="entry name" value="Ankyrin repeat-containing domain"/>
    <property type="match status" value="1"/>
</dbReference>
<evidence type="ECO:0000313" key="2">
    <source>
        <dbReference type="EMBL" id="CAE7455936.1"/>
    </source>
</evidence>
<feature type="repeat" description="ANK" evidence="1">
    <location>
        <begin position="77"/>
        <end position="109"/>
    </location>
</feature>
<comment type="caution">
    <text evidence="2">The sequence shown here is derived from an EMBL/GenBank/DDBJ whole genome shotgun (WGS) entry which is preliminary data.</text>
</comment>
<accession>A0A812RX53</accession>
<dbReference type="PROSITE" id="PS50297">
    <property type="entry name" value="ANK_REP_REGION"/>
    <property type="match status" value="1"/>
</dbReference>
<evidence type="ECO:0000313" key="3">
    <source>
        <dbReference type="Proteomes" id="UP000604046"/>
    </source>
</evidence>
<dbReference type="AlphaFoldDB" id="A0A812RX53"/>
<dbReference type="InterPro" id="IPR036770">
    <property type="entry name" value="Ankyrin_rpt-contain_sf"/>
</dbReference>
<protein>
    <submittedName>
        <fullName evidence="2">Ankdd1b protein</fullName>
    </submittedName>
</protein>
<gene>
    <name evidence="2" type="primary">Ankdd1b</name>
    <name evidence="2" type="ORF">SNAT2548_LOCUS25126</name>
</gene>
<dbReference type="EMBL" id="CAJNDS010002379">
    <property type="protein sequence ID" value="CAE7455936.1"/>
    <property type="molecule type" value="Genomic_DNA"/>
</dbReference>
<dbReference type="InterPro" id="IPR002110">
    <property type="entry name" value="Ankyrin_rpt"/>
</dbReference>
<sequence length="158" mass="17882">MANAAPAPTQLPHFLDLEILQELRDEETDKDPQRKRRHLESEKCARDLREFLQAHQFSEDVTEPRIRSSCWSFFRPERTFPLHVAAGLGDPQLVQVLLKNRANPQATDSAGKTALDVALKSDRHGSHRLVIDQLEAPVMSLREAIGVMMPGQFEPLPL</sequence>
<name>A0A812RX53_9DINO</name>
<dbReference type="SUPFAM" id="SSF48403">
    <property type="entry name" value="Ankyrin repeat"/>
    <property type="match status" value="1"/>
</dbReference>
<dbReference type="PROSITE" id="PS50088">
    <property type="entry name" value="ANK_REPEAT"/>
    <property type="match status" value="1"/>
</dbReference>
<dbReference type="Pfam" id="PF13857">
    <property type="entry name" value="Ank_5"/>
    <property type="match status" value="1"/>
</dbReference>
<reference evidence="2" key="1">
    <citation type="submission" date="2021-02" db="EMBL/GenBank/DDBJ databases">
        <authorList>
            <person name="Dougan E. K."/>
            <person name="Rhodes N."/>
            <person name="Thang M."/>
            <person name="Chan C."/>
        </authorList>
    </citation>
    <scope>NUCLEOTIDE SEQUENCE</scope>
</reference>
<dbReference type="Proteomes" id="UP000604046">
    <property type="component" value="Unassembled WGS sequence"/>
</dbReference>
<keyword evidence="1" id="KW-0040">ANK repeat</keyword>
<evidence type="ECO:0000256" key="1">
    <source>
        <dbReference type="PROSITE-ProRule" id="PRU00023"/>
    </source>
</evidence>
<proteinExistence type="predicted"/>
<keyword evidence="3" id="KW-1185">Reference proteome</keyword>
<organism evidence="2 3">
    <name type="scientific">Symbiodinium natans</name>
    <dbReference type="NCBI Taxonomy" id="878477"/>
    <lineage>
        <taxon>Eukaryota</taxon>
        <taxon>Sar</taxon>
        <taxon>Alveolata</taxon>
        <taxon>Dinophyceae</taxon>
        <taxon>Suessiales</taxon>
        <taxon>Symbiodiniaceae</taxon>
        <taxon>Symbiodinium</taxon>
    </lineage>
</organism>